<dbReference type="Pfam" id="PF02517">
    <property type="entry name" value="Rce1-like"/>
    <property type="match status" value="1"/>
</dbReference>
<keyword evidence="1" id="KW-0812">Transmembrane</keyword>
<feature type="transmembrane region" description="Helical" evidence="1">
    <location>
        <begin position="465"/>
        <end position="482"/>
    </location>
</feature>
<evidence type="ECO:0000313" key="4">
    <source>
        <dbReference type="Proteomes" id="UP000245634"/>
    </source>
</evidence>
<keyword evidence="3" id="KW-0645">Protease</keyword>
<reference evidence="3 4" key="1">
    <citation type="submission" date="2018-05" db="EMBL/GenBank/DDBJ databases">
        <title>Genomic Encyclopedia of Type Strains, Phase IV (KMG-IV): sequencing the most valuable type-strain genomes for metagenomic binning, comparative biology and taxonomic classification.</title>
        <authorList>
            <person name="Goeker M."/>
        </authorList>
    </citation>
    <scope>NUCLEOTIDE SEQUENCE [LARGE SCALE GENOMIC DNA]</scope>
    <source>
        <strain evidence="3 4">DSM 18773</strain>
    </source>
</reference>
<proteinExistence type="predicted"/>
<evidence type="ECO:0000256" key="1">
    <source>
        <dbReference type="SAM" id="Phobius"/>
    </source>
</evidence>
<organism evidence="3 4">
    <name type="scientific">Tumebacillus permanentifrigoris</name>
    <dbReference type="NCBI Taxonomy" id="378543"/>
    <lineage>
        <taxon>Bacteria</taxon>
        <taxon>Bacillati</taxon>
        <taxon>Bacillota</taxon>
        <taxon>Bacilli</taxon>
        <taxon>Bacillales</taxon>
        <taxon>Alicyclobacillaceae</taxon>
        <taxon>Tumebacillus</taxon>
    </lineage>
</organism>
<dbReference type="OrthoDB" id="2675631at2"/>
<evidence type="ECO:0000313" key="3">
    <source>
        <dbReference type="EMBL" id="PWK16226.1"/>
    </source>
</evidence>
<evidence type="ECO:0000259" key="2">
    <source>
        <dbReference type="Pfam" id="PF02517"/>
    </source>
</evidence>
<feature type="transmembrane region" description="Helical" evidence="1">
    <location>
        <begin position="512"/>
        <end position="532"/>
    </location>
</feature>
<feature type="transmembrane region" description="Helical" evidence="1">
    <location>
        <begin position="266"/>
        <end position="286"/>
    </location>
</feature>
<feature type="transmembrane region" description="Helical" evidence="1">
    <location>
        <begin position="402"/>
        <end position="418"/>
    </location>
</feature>
<dbReference type="GO" id="GO:0080120">
    <property type="term" value="P:CAAX-box protein maturation"/>
    <property type="evidence" value="ECO:0007669"/>
    <property type="project" value="UniProtKB-ARBA"/>
</dbReference>
<dbReference type="GO" id="GO:0004175">
    <property type="term" value="F:endopeptidase activity"/>
    <property type="evidence" value="ECO:0007669"/>
    <property type="project" value="UniProtKB-ARBA"/>
</dbReference>
<dbReference type="InterPro" id="IPR003675">
    <property type="entry name" value="Rce1/LyrA-like_dom"/>
</dbReference>
<sequence length="546" mass="60752">MKRGKSSRDKYLWVAGILGILLFLLFTWLDPSATETHAVDQDQALAKAIAHWQQAGLETQGLKSTVLMDGEQLANGYLSKNHLRDLYDTQLLQQAPLVYWKVTLYPASGVGNDHFEVRIDPDTGAVVAWSRSVNTSEPDPIEGAAAKGLAQQALQARGFADAVVQPVAVPPETRKPREVPVQTFEYVVPATQWAVGDLQVKYNVSVTGQQVSEVSYAYLVPAEFLTWHERQERIGMILTGLSLLFSFGLTVLAFVYLFLISQKKPWWSALGLGVLTVALFALANLNELPTIQQQFLGQGLGGVGRSFGTALVIFGVVVLGLLVGAATYVLILTGGMLTKEVNPALWTPRRARNWSAHVRGAMWRGYLLAFAWLGLQGIFYLVAEKGFGVWYEEDFSMSPSNMWFPLLFPLMAWLAGIQEETTYRLFGVTFFKRYWKNSLVACLLPAMIWALGHSLYSVYPIYTRFIELSMFGVVIGYCYLWWGIETVIFAHVVFDTIQMVIPFLLGGDGKEISVGVLYLLLPIVVGYALHLVRTRNEVESDSTALL</sequence>
<feature type="domain" description="CAAX prenyl protease 2/Lysostaphin resistance protein A-like" evidence="2">
    <location>
        <begin position="403"/>
        <end position="496"/>
    </location>
</feature>
<keyword evidence="1" id="KW-0472">Membrane</keyword>
<accession>A0A316DER0</accession>
<dbReference type="AlphaFoldDB" id="A0A316DER0"/>
<keyword evidence="1" id="KW-1133">Transmembrane helix</keyword>
<dbReference type="RefSeq" id="WP_109685136.1">
    <property type="nucleotide sequence ID" value="NZ_QGGL01000001.1"/>
</dbReference>
<feature type="transmembrane region" description="Helical" evidence="1">
    <location>
        <begin position="306"/>
        <end position="331"/>
    </location>
</feature>
<protein>
    <submittedName>
        <fullName evidence="3">Membrane protease YdiL (CAAX protease family)</fullName>
    </submittedName>
</protein>
<dbReference type="EMBL" id="QGGL01000001">
    <property type="protein sequence ID" value="PWK16226.1"/>
    <property type="molecule type" value="Genomic_DNA"/>
</dbReference>
<feature type="transmembrane region" description="Helical" evidence="1">
    <location>
        <begin position="439"/>
        <end position="459"/>
    </location>
</feature>
<feature type="transmembrane region" description="Helical" evidence="1">
    <location>
        <begin position="361"/>
        <end position="382"/>
    </location>
</feature>
<gene>
    <name evidence="3" type="ORF">C7459_10189</name>
</gene>
<keyword evidence="4" id="KW-1185">Reference proteome</keyword>
<comment type="caution">
    <text evidence="3">The sequence shown here is derived from an EMBL/GenBank/DDBJ whole genome shotgun (WGS) entry which is preliminary data.</text>
</comment>
<dbReference type="Proteomes" id="UP000245634">
    <property type="component" value="Unassembled WGS sequence"/>
</dbReference>
<feature type="transmembrane region" description="Helical" evidence="1">
    <location>
        <begin position="12"/>
        <end position="29"/>
    </location>
</feature>
<dbReference type="GO" id="GO:0006508">
    <property type="term" value="P:proteolysis"/>
    <property type="evidence" value="ECO:0007669"/>
    <property type="project" value="UniProtKB-KW"/>
</dbReference>
<feature type="transmembrane region" description="Helical" evidence="1">
    <location>
        <begin position="234"/>
        <end position="259"/>
    </location>
</feature>
<keyword evidence="3" id="KW-0378">Hydrolase</keyword>
<name>A0A316DER0_9BACL</name>